<organism evidence="2 3">
    <name type="scientific">Macrostomum lignano</name>
    <dbReference type="NCBI Taxonomy" id="282301"/>
    <lineage>
        <taxon>Eukaryota</taxon>
        <taxon>Metazoa</taxon>
        <taxon>Spiralia</taxon>
        <taxon>Lophotrochozoa</taxon>
        <taxon>Platyhelminthes</taxon>
        <taxon>Rhabditophora</taxon>
        <taxon>Macrostomorpha</taxon>
        <taxon>Macrostomida</taxon>
        <taxon>Macrostomidae</taxon>
        <taxon>Macrostomum</taxon>
    </lineage>
</organism>
<protein>
    <submittedName>
        <fullName evidence="3">DH domain-containing protein</fullName>
    </submittedName>
</protein>
<evidence type="ECO:0000313" key="2">
    <source>
        <dbReference type="Proteomes" id="UP000095280"/>
    </source>
</evidence>
<feature type="region of interest" description="Disordered" evidence="1">
    <location>
        <begin position="163"/>
        <end position="199"/>
    </location>
</feature>
<reference evidence="3" key="1">
    <citation type="submission" date="2016-11" db="UniProtKB">
        <authorList>
            <consortium name="WormBaseParasite"/>
        </authorList>
    </citation>
    <scope>IDENTIFICATION</scope>
</reference>
<keyword evidence="2" id="KW-1185">Reference proteome</keyword>
<sequence>EQQQQTSGLWLATSSPWLVSQYTNWYYGHLWSDSSKKGSHVRLLEAPSAHQRRFQSPAAAAGVISEIQRTLPNWLNCISRQFEDLRRPLPDLGQAAELFRELREMAQHLESAAVATRKLDSGNQAYGFDTVMRKLALEEVANPFDSPLSAPFKPHMDETAKTVMNQPRLPTPASPSATSASRPPRSASSPPARRPWRSPITLRASYKRAPEALPPSGSPFDLLSREAPPAPPVVVEHIRIARAVRRDFCRHGKLDPPQDYTGPHPVAIISKRTQRTRSGSGHAGGPAGSGLFRRPFACGHIRPEPGAGQHRGAATRRERLLWPLRVQAGWPFEPPPLLQRVADSADAPLKPRWLPGGSNSRSGPRVPKQPGIWPTPATCHRPNFERLQQQHSDPIWPLQVLRKAGKPVSAESWQHQTGCPCPRATSASCRISAERLGDEYRSVIFYHNGATRAGDELIRLHLDSIMDNLASLTSASRFGTDRSRRGETRRRSRLLGAVPAQHFHSRRCSTATPCLQKDGELQADRGLRKAALMTDRDLTRRLPVVADSRGPEGPAQRKPDWLSLGQCSTEPQHQSGGQLAALHFRLEARDAAAFFPPCLRCCARPPPPDPRLEASAFGPTLLCLLAPYSTARAGRGAGGRPGRPESRTILPPDVHEPVLRHLAEGLKRRLSKQGVRIRGQQQQPGSGTRRIGCYQATRRLLRICLCTRCDCRTERLQQPIHAETVRTACFTLLSRLNRFSLRATTPAPSYRLVSSFFARLLSRSCRCWEAALRLGDQLLRLHHSRAWEREDGCPHSLVDAPAVNELAGHPEPTATRTPSGGPGRFQPGLPARSWFLRTPWCADLRSIAFEMPPAHELPAALNRSPDLWQLWIDLRHLLPGSHFYLPQSTAVPTVNAMTWMAKCECADQQRAAASCLTGVLRFNIEDRWMKWHDLKLLPKCRCQRQEQLRCPQLRLSCWWSCFRCEFKPGERAIFGVSKEITFVMDKLVEGVRSKTHADLGRIGYFEKGNLFAQCQAAGLRCYCTTQGHPAVDLPQRASRPWDRMAALCLVPSRNAGAGLHGIQLLLPGGCSKAGLSQFPRDRKFIYCGDSTAKKLADVHSRPSRRCFLRQDPAETSRTGRTLLKPLSRSAPGDRRARPRPTSATRSTTCCRYYEKTSVQHIHPAQMQSVRTEKVTRRSVPPPVPASHVKSATETATARAPFADNETWNKEG</sequence>
<feature type="region of interest" description="Disordered" evidence="1">
    <location>
        <begin position="806"/>
        <end position="825"/>
    </location>
</feature>
<accession>A0A1I8F474</accession>
<evidence type="ECO:0000256" key="1">
    <source>
        <dbReference type="SAM" id="MobiDB-lite"/>
    </source>
</evidence>
<dbReference type="WBParaSite" id="maker-unitig_19954-snap-gene-0.2-mRNA-1">
    <property type="protein sequence ID" value="maker-unitig_19954-snap-gene-0.2-mRNA-1"/>
    <property type="gene ID" value="maker-unitig_19954-snap-gene-0.2"/>
</dbReference>
<proteinExistence type="predicted"/>
<name>A0A1I8F474_9PLAT</name>
<feature type="region of interest" description="Disordered" evidence="1">
    <location>
        <begin position="352"/>
        <end position="371"/>
    </location>
</feature>
<dbReference type="Proteomes" id="UP000095280">
    <property type="component" value="Unplaced"/>
</dbReference>
<feature type="region of interest" description="Disordered" evidence="1">
    <location>
        <begin position="1109"/>
        <end position="1147"/>
    </location>
</feature>
<feature type="compositionally biased region" description="Low complexity" evidence="1">
    <location>
        <begin position="174"/>
        <end position="191"/>
    </location>
</feature>
<feature type="region of interest" description="Disordered" evidence="1">
    <location>
        <begin position="1167"/>
        <end position="1211"/>
    </location>
</feature>
<dbReference type="AlphaFoldDB" id="A0A1I8F474"/>
<evidence type="ECO:0000313" key="3">
    <source>
        <dbReference type="WBParaSite" id="maker-unitig_19954-snap-gene-0.2-mRNA-1"/>
    </source>
</evidence>